<keyword evidence="1 5" id="KW-0560">Oxidoreductase</keyword>
<dbReference type="RefSeq" id="WP_188202204.1">
    <property type="nucleotide sequence ID" value="NZ_LR881183.1"/>
</dbReference>
<dbReference type="InterPro" id="IPR000866">
    <property type="entry name" value="AhpC/TSA"/>
</dbReference>
<dbReference type="PROSITE" id="PS51352">
    <property type="entry name" value="THIOREDOXIN_2"/>
    <property type="match status" value="1"/>
</dbReference>
<evidence type="ECO:0000256" key="1">
    <source>
        <dbReference type="ARBA" id="ARBA00023002"/>
    </source>
</evidence>
<accession>A0A7G2D7M7</accession>
<keyword evidence="2" id="KW-0676">Redox-active center</keyword>
<keyword evidence="6" id="KW-1185">Reference proteome</keyword>
<protein>
    <submittedName>
        <fullName evidence="5">Putative Peroxiredoxin</fullName>
        <ecNumber evidence="5">1.11.1.24</ecNumber>
    </submittedName>
</protein>
<dbReference type="Gene3D" id="3.40.30.10">
    <property type="entry name" value="Glutaredoxin"/>
    <property type="match status" value="1"/>
</dbReference>
<name>A0A7G2D7M7_9EURY</name>
<dbReference type="GO" id="GO:0140824">
    <property type="term" value="F:thioredoxin-dependent peroxiredoxin activity"/>
    <property type="evidence" value="ECO:0007669"/>
    <property type="project" value="UniProtKB-EC"/>
</dbReference>
<evidence type="ECO:0000256" key="2">
    <source>
        <dbReference type="ARBA" id="ARBA00023284"/>
    </source>
</evidence>
<evidence type="ECO:0000313" key="6">
    <source>
        <dbReference type="Proteomes" id="UP000516304"/>
    </source>
</evidence>
<evidence type="ECO:0000256" key="3">
    <source>
        <dbReference type="PIRSR" id="PIRSR000239-1"/>
    </source>
</evidence>
<dbReference type="SUPFAM" id="SSF52833">
    <property type="entry name" value="Thioredoxin-like"/>
    <property type="match status" value="1"/>
</dbReference>
<evidence type="ECO:0000259" key="4">
    <source>
        <dbReference type="PROSITE" id="PS51352"/>
    </source>
</evidence>
<organism evidence="5 6">
    <name type="scientific">Thermococcus camini</name>
    <dbReference type="NCBI Taxonomy" id="2016373"/>
    <lineage>
        <taxon>Archaea</taxon>
        <taxon>Methanobacteriati</taxon>
        <taxon>Methanobacteriota</taxon>
        <taxon>Thermococci</taxon>
        <taxon>Thermococcales</taxon>
        <taxon>Thermococcaceae</taxon>
        <taxon>Thermococcus</taxon>
    </lineage>
</organism>
<reference evidence="5 6" key="1">
    <citation type="submission" date="2020-09" db="EMBL/GenBank/DDBJ databases">
        <authorList>
            <person name="Courtine D."/>
        </authorList>
    </citation>
    <scope>NUCLEOTIDE SEQUENCE [LARGE SCALE GENOMIC DNA]</scope>
    <source>
        <strain evidence="5 6">IRI35c</strain>
    </source>
</reference>
<gene>
    <name evidence="5" type="ORF">TIRI35C_1289</name>
</gene>
<dbReference type="Proteomes" id="UP000516304">
    <property type="component" value="Chromosome TIRI35C"/>
</dbReference>
<feature type="active site" description="Cysteine sulfenic acid (-SOH) intermediate; for peroxidase activity" evidence="3">
    <location>
        <position position="43"/>
    </location>
</feature>
<dbReference type="PIRSF" id="PIRSF000239">
    <property type="entry name" value="AHPC"/>
    <property type="match status" value="1"/>
</dbReference>
<dbReference type="InterPro" id="IPR036249">
    <property type="entry name" value="Thioredoxin-like_sf"/>
</dbReference>
<dbReference type="InterPro" id="IPR024706">
    <property type="entry name" value="Peroxiredoxin_AhpC-typ"/>
</dbReference>
<dbReference type="PANTHER" id="PTHR43110">
    <property type="entry name" value="THIOL PEROXIDASE"/>
    <property type="match status" value="1"/>
</dbReference>
<proteinExistence type="predicted"/>
<dbReference type="InterPro" id="IPR013766">
    <property type="entry name" value="Thioredoxin_domain"/>
</dbReference>
<dbReference type="CDD" id="cd03018">
    <property type="entry name" value="PRX_AhpE_like"/>
    <property type="match status" value="1"/>
</dbReference>
<evidence type="ECO:0000313" key="5">
    <source>
        <dbReference type="EMBL" id="CAD5244443.1"/>
    </source>
</evidence>
<keyword evidence="5" id="KW-0575">Peroxidase</keyword>
<dbReference type="InterPro" id="IPR050455">
    <property type="entry name" value="Tpx_Peroxidase_subfamily"/>
</dbReference>
<dbReference type="EC" id="1.11.1.24" evidence="5"/>
<sequence>MKIGEEAPDFVLRDQNGEDFRMSDFRGKKVLLSFHPLAWTGICEKQMKALEENYERFESLNVVPVGISVDAVPSKKAWAEHIGLKKLRILSDFWPHGAVAKLYGLFREKEGFSERANVLIDEEGKVAFFKVYPIREVPDLGEILGLLKA</sequence>
<dbReference type="PANTHER" id="PTHR43110:SF1">
    <property type="entry name" value="THIOL PEROXIDASE"/>
    <property type="match status" value="1"/>
</dbReference>
<dbReference type="GeneID" id="58919031"/>
<feature type="domain" description="Thioredoxin" evidence="4">
    <location>
        <begin position="1"/>
        <end position="149"/>
    </location>
</feature>
<dbReference type="KEGG" id="tcq:TIRI35C_1289"/>
<dbReference type="Pfam" id="PF00578">
    <property type="entry name" value="AhpC-TSA"/>
    <property type="match status" value="1"/>
</dbReference>
<dbReference type="EMBL" id="LR881183">
    <property type="protein sequence ID" value="CAD5244443.1"/>
    <property type="molecule type" value="Genomic_DNA"/>
</dbReference>
<dbReference type="AlphaFoldDB" id="A0A7G2D7M7"/>